<reference evidence="2 3" key="1">
    <citation type="submission" date="2017-06" db="EMBL/GenBank/DDBJ databases">
        <title>Genome sequencing of cyanobaciteial culture collection at National Institute for Environmental Studies (NIES).</title>
        <authorList>
            <person name="Hirose Y."/>
            <person name="Shimura Y."/>
            <person name="Fujisawa T."/>
            <person name="Nakamura Y."/>
            <person name="Kawachi M."/>
        </authorList>
    </citation>
    <scope>NUCLEOTIDE SEQUENCE [LARGE SCALE GENOMIC DNA]</scope>
    <source>
        <strain evidence="2 3">NIES-37</strain>
    </source>
</reference>
<dbReference type="EMBL" id="AP018248">
    <property type="protein sequence ID" value="BAZ00403.1"/>
    <property type="molecule type" value="Genomic_DNA"/>
</dbReference>
<gene>
    <name evidence="2" type="ORF">NIES37_43940</name>
</gene>
<accession>A0A1Z4N3S6</accession>
<dbReference type="Proteomes" id="UP000218785">
    <property type="component" value="Chromosome"/>
</dbReference>
<name>A0A1Z4N3S6_9CYAN</name>
<feature type="transmembrane region" description="Helical" evidence="1">
    <location>
        <begin position="31"/>
        <end position="49"/>
    </location>
</feature>
<organism evidence="2 3">
    <name type="scientific">Tolypothrix tenuis PCC 7101</name>
    <dbReference type="NCBI Taxonomy" id="231146"/>
    <lineage>
        <taxon>Bacteria</taxon>
        <taxon>Bacillati</taxon>
        <taxon>Cyanobacteriota</taxon>
        <taxon>Cyanophyceae</taxon>
        <taxon>Nostocales</taxon>
        <taxon>Tolypothrichaceae</taxon>
        <taxon>Tolypothrix</taxon>
    </lineage>
</organism>
<keyword evidence="1" id="KW-1133">Transmembrane helix</keyword>
<proteinExistence type="predicted"/>
<keyword evidence="3" id="KW-1185">Reference proteome</keyword>
<sequence length="92" mass="10213">MSDRTASVNNITQELQHVTADLHPVNPLAGLLRFSILGLIFIGLVILAWSLPNNILFVVVTILAGVVYGFWLICTHDMAHQTLTGWQWFVIG</sequence>
<dbReference type="KEGG" id="ttq:NIES37_43940"/>
<keyword evidence="1" id="KW-0812">Transmembrane</keyword>
<keyword evidence="1" id="KW-0472">Membrane</keyword>
<dbReference type="RefSeq" id="WP_096579249.1">
    <property type="nucleotide sequence ID" value="NZ_CAWNJS010000001.1"/>
</dbReference>
<evidence type="ECO:0000313" key="2">
    <source>
        <dbReference type="EMBL" id="BAZ00403.1"/>
    </source>
</evidence>
<protein>
    <submittedName>
        <fullName evidence="2">Fatty acid desaturase</fullName>
    </submittedName>
</protein>
<evidence type="ECO:0000256" key="1">
    <source>
        <dbReference type="SAM" id="Phobius"/>
    </source>
</evidence>
<dbReference type="AlphaFoldDB" id="A0A1Z4N3S6"/>
<evidence type="ECO:0000313" key="3">
    <source>
        <dbReference type="Proteomes" id="UP000218785"/>
    </source>
</evidence>
<feature type="transmembrane region" description="Helical" evidence="1">
    <location>
        <begin position="55"/>
        <end position="74"/>
    </location>
</feature>